<reference evidence="2 3" key="1">
    <citation type="submission" date="2021-08" db="EMBL/GenBank/DDBJ databases">
        <title>Draft genome sequence of Mycolicibacterium sp. NGTWS1702 strain.</title>
        <authorList>
            <person name="Matsumoto M."/>
            <person name="Tang B.C.C."/>
            <person name="Machida Y."/>
            <person name="Matoyama H."/>
            <person name="Kishihara T."/>
            <person name="Sato S."/>
            <person name="Kondo I."/>
            <person name="Sano M."/>
            <person name="Kato G."/>
        </authorList>
    </citation>
    <scope>NUCLEOTIDE SEQUENCE [LARGE SCALE GENOMIC DNA]</scope>
    <source>
        <strain evidence="2 3">NGTWSNA01</strain>
    </source>
</reference>
<feature type="transmembrane region" description="Helical" evidence="1">
    <location>
        <begin position="79"/>
        <end position="98"/>
    </location>
</feature>
<dbReference type="EMBL" id="BPRH01003745">
    <property type="protein sequence ID" value="GJF10542.1"/>
    <property type="molecule type" value="Genomic_DNA"/>
</dbReference>
<name>A0ABQ4V6K9_9MYCO</name>
<keyword evidence="1" id="KW-1133">Transmembrane helix</keyword>
<evidence type="ECO:0000313" key="2">
    <source>
        <dbReference type="EMBL" id="GJF10542.1"/>
    </source>
</evidence>
<sequence>MRSVSGIVRNASLAATVVLIAYLALLALQPDLRQRLPPALRWFGQPGSETTIAIVTVVLMLTGALVFHRHRVRQGAAPVAVVAGLAMISLTLGLASYWNCHDETHPQFFTTLMWTAGVVKGGTGSNSLDSGVCPLSPPVALEVARLSALAAVFLSVLGVAMALFQSRLDRLRVFFARSASVVVGLDDDTEPMLTAIAQTLERNSTLVVITGTPDHPCVQRARLQGARIVTVDFTEPTSLTSLSVWGKLERLYLLSPDPSTNLERLAVITERLNDVGTRQRLPLIVRIDDPWQAGAWRAQHFGGSGTRWAADAVGKYEVTARRLIDRITADAAVTRILVCGTSQLTLAICAEMSQRRLEHDYYSAPGSPQPPTLVLVAENADEYKRDHEYSCVQLNLPADHLAIEAIEAKPTVPTLAALIAGDDATGASVAAVLVDGYPGVEVSTGTRLAARFPQTAIYAWDANAAATEDRVALVGKLRTYRLSMDLPGGQAQDAWERAARLIHDRYAAESGHRTAATLPWAELDEFYRGSNRRQVENALWMVEKIGGHTWNTWGSPATPPTPMRGLDPLEQLRLLGFDRDAAMAMARAEHEDWCRYYRKAGWTFGVPRDDARKMHDNLVDWPAIETDPDRLKKALTSFATTLIKLRELGYRSSPIVGTSSGAVDSTLWKSFIRTGTVVAEQRDEPWTWSTGSGHSMRGAAGDWSVCDDEGTAWSVRDDIFRGRHEHVSGKRWRRLGTVMARPARVGETIETLEGSVVAADGDWVVKGEDGEQWPVPADDFARRYRRAERA</sequence>
<protein>
    <recommendedName>
        <fullName evidence="4">Ryanodine receptor Ryr domain-containing protein</fullName>
    </recommendedName>
</protein>
<keyword evidence="3" id="KW-1185">Reference proteome</keyword>
<keyword evidence="1" id="KW-0812">Transmembrane</keyword>
<evidence type="ECO:0000313" key="3">
    <source>
        <dbReference type="Proteomes" id="UP001060504"/>
    </source>
</evidence>
<dbReference type="Proteomes" id="UP001060504">
    <property type="component" value="Unassembled WGS sequence"/>
</dbReference>
<keyword evidence="1" id="KW-0472">Membrane</keyword>
<comment type="caution">
    <text evidence="2">The sequence shown here is derived from an EMBL/GenBank/DDBJ whole genome shotgun (WGS) entry which is preliminary data.</text>
</comment>
<feature type="transmembrane region" description="Helical" evidence="1">
    <location>
        <begin position="50"/>
        <end position="67"/>
    </location>
</feature>
<gene>
    <name evidence="2" type="ORF">NGTWS1702_35770</name>
</gene>
<accession>A0ABQ4V6K9</accession>
<evidence type="ECO:0008006" key="4">
    <source>
        <dbReference type="Google" id="ProtNLM"/>
    </source>
</evidence>
<proteinExistence type="predicted"/>
<organism evidence="2 3">
    <name type="scientific">Mycolicibacterium cyprinidarum</name>
    <dbReference type="NCBI Taxonomy" id="2860311"/>
    <lineage>
        <taxon>Bacteria</taxon>
        <taxon>Bacillati</taxon>
        <taxon>Actinomycetota</taxon>
        <taxon>Actinomycetes</taxon>
        <taxon>Mycobacteriales</taxon>
        <taxon>Mycobacteriaceae</taxon>
        <taxon>Mycolicibacterium</taxon>
    </lineage>
</organism>
<feature type="transmembrane region" description="Helical" evidence="1">
    <location>
        <begin position="12"/>
        <end position="30"/>
    </location>
</feature>
<evidence type="ECO:0000256" key="1">
    <source>
        <dbReference type="SAM" id="Phobius"/>
    </source>
</evidence>
<dbReference type="Gene3D" id="6.20.350.10">
    <property type="match status" value="1"/>
</dbReference>